<protein>
    <submittedName>
        <fullName evidence="3">Heavy-metal resistance protein</fullName>
    </submittedName>
</protein>
<feature type="compositionally biased region" description="Basic and acidic residues" evidence="1">
    <location>
        <begin position="171"/>
        <end position="197"/>
    </location>
</feature>
<proteinExistence type="predicted"/>
<keyword evidence="2" id="KW-1133">Transmembrane helix</keyword>
<evidence type="ECO:0000256" key="2">
    <source>
        <dbReference type="SAM" id="Phobius"/>
    </source>
</evidence>
<dbReference type="Proteomes" id="UP000219111">
    <property type="component" value="Unassembled WGS sequence"/>
</dbReference>
<feature type="compositionally biased region" description="Gly residues" evidence="1">
    <location>
        <begin position="199"/>
        <end position="211"/>
    </location>
</feature>
<organism evidence="3 4">
    <name type="scientific">Rhodobacter maris</name>
    <dbReference type="NCBI Taxonomy" id="446682"/>
    <lineage>
        <taxon>Bacteria</taxon>
        <taxon>Pseudomonadati</taxon>
        <taxon>Pseudomonadota</taxon>
        <taxon>Alphaproteobacteria</taxon>
        <taxon>Rhodobacterales</taxon>
        <taxon>Rhodobacter group</taxon>
        <taxon>Rhodobacter</taxon>
    </lineage>
</organism>
<keyword evidence="4" id="KW-1185">Reference proteome</keyword>
<feature type="transmembrane region" description="Helical" evidence="2">
    <location>
        <begin position="27"/>
        <end position="51"/>
    </location>
</feature>
<sequence length="211" mass="22589">MTNDTTGAPQPAPGKSAEGRMRGGVKVLFILSLTLNFLVLGVVAGGVIGHFRHPPPPPGMERGSGGPEAFAFGPLAGAFTREDRQAMRRSAEGAGSDLAGMRAQMQSDFAQLDAALRAQPYDEVKLQAVLAEMRARSQARIDLGEQVMLRRIAAMNDAERAAFADRMQKGVERFQHRFDERHGQRPEGGRPGEDRPGDAGPGYGQPGRAGN</sequence>
<dbReference type="RefSeq" id="WP_176518573.1">
    <property type="nucleotide sequence ID" value="NZ_OBMT01000003.1"/>
</dbReference>
<keyword evidence="2" id="KW-0472">Membrane</keyword>
<gene>
    <name evidence="3" type="ORF">SAMN05877831_103230</name>
</gene>
<evidence type="ECO:0000313" key="3">
    <source>
        <dbReference type="EMBL" id="SOC02786.1"/>
    </source>
</evidence>
<dbReference type="Pfam" id="PF13801">
    <property type="entry name" value="Metal_resist"/>
    <property type="match status" value="1"/>
</dbReference>
<reference evidence="4" key="1">
    <citation type="submission" date="2017-08" db="EMBL/GenBank/DDBJ databases">
        <authorList>
            <person name="Varghese N."/>
            <person name="Submissions S."/>
        </authorList>
    </citation>
    <scope>NUCLEOTIDE SEQUENCE [LARGE SCALE GENOMIC DNA]</scope>
    <source>
        <strain evidence="4">JA276</strain>
    </source>
</reference>
<feature type="region of interest" description="Disordered" evidence="1">
    <location>
        <begin position="171"/>
        <end position="211"/>
    </location>
</feature>
<dbReference type="AlphaFoldDB" id="A0A285SBD9"/>
<keyword evidence="2" id="KW-0812">Transmembrane</keyword>
<evidence type="ECO:0000256" key="1">
    <source>
        <dbReference type="SAM" id="MobiDB-lite"/>
    </source>
</evidence>
<evidence type="ECO:0000313" key="4">
    <source>
        <dbReference type="Proteomes" id="UP000219111"/>
    </source>
</evidence>
<dbReference type="InterPro" id="IPR025961">
    <property type="entry name" value="Metal_resist"/>
</dbReference>
<name>A0A285SBD9_9RHOB</name>
<accession>A0A285SBD9</accession>
<dbReference type="EMBL" id="OBMT01000003">
    <property type="protein sequence ID" value="SOC02786.1"/>
    <property type="molecule type" value="Genomic_DNA"/>
</dbReference>